<dbReference type="AlphaFoldDB" id="A0A7Z1AX74"/>
<dbReference type="Gene3D" id="1.10.1200.10">
    <property type="entry name" value="ACP-like"/>
    <property type="match status" value="1"/>
</dbReference>
<dbReference type="InterPro" id="IPR009081">
    <property type="entry name" value="PP-bd_ACP"/>
</dbReference>
<evidence type="ECO:0000259" key="1">
    <source>
        <dbReference type="PROSITE" id="PS50075"/>
    </source>
</evidence>
<dbReference type="RefSeq" id="WP_075135963.1">
    <property type="nucleotide sequence ID" value="NZ_MSIF01000016.1"/>
</dbReference>
<dbReference type="PROSITE" id="PS50075">
    <property type="entry name" value="CARRIER"/>
    <property type="match status" value="1"/>
</dbReference>
<name>A0A7Z1AX74_9PSEU</name>
<evidence type="ECO:0000313" key="2">
    <source>
        <dbReference type="EMBL" id="OLF07371.1"/>
    </source>
</evidence>
<sequence>MSEITATLVDLVERVTENPDVTEHTRFEGLPNWVSLSALRLLADIEDEFGVRLDLRTYFAVSDVGQLSALVDTALAAS</sequence>
<evidence type="ECO:0000313" key="3">
    <source>
        <dbReference type="Proteomes" id="UP000185696"/>
    </source>
</evidence>
<dbReference type="EMBL" id="MSIF01000016">
    <property type="protein sequence ID" value="OLF07371.1"/>
    <property type="molecule type" value="Genomic_DNA"/>
</dbReference>
<gene>
    <name evidence="2" type="ORF">BLA60_27795</name>
</gene>
<dbReference type="OrthoDB" id="4228143at2"/>
<dbReference type="SUPFAM" id="SSF47336">
    <property type="entry name" value="ACP-like"/>
    <property type="match status" value="1"/>
</dbReference>
<comment type="caution">
    <text evidence="2">The sequence shown here is derived from an EMBL/GenBank/DDBJ whole genome shotgun (WGS) entry which is preliminary data.</text>
</comment>
<keyword evidence="3" id="KW-1185">Reference proteome</keyword>
<protein>
    <recommendedName>
        <fullName evidence="1">Carrier domain-containing protein</fullName>
    </recommendedName>
</protein>
<reference evidence="2 3" key="1">
    <citation type="submission" date="2016-12" db="EMBL/GenBank/DDBJ databases">
        <title>The draft genome sequence of Actinophytocola xinjiangensis.</title>
        <authorList>
            <person name="Wang W."/>
            <person name="Yuan L."/>
        </authorList>
    </citation>
    <scope>NUCLEOTIDE SEQUENCE [LARGE SCALE GENOMIC DNA]</scope>
    <source>
        <strain evidence="2 3">CGMCC 4.4663</strain>
    </source>
</reference>
<proteinExistence type="predicted"/>
<dbReference type="Pfam" id="PF00550">
    <property type="entry name" value="PP-binding"/>
    <property type="match status" value="1"/>
</dbReference>
<feature type="domain" description="Carrier" evidence="1">
    <location>
        <begin position="1"/>
        <end position="75"/>
    </location>
</feature>
<organism evidence="2 3">
    <name type="scientific">Actinophytocola xinjiangensis</name>
    <dbReference type="NCBI Taxonomy" id="485602"/>
    <lineage>
        <taxon>Bacteria</taxon>
        <taxon>Bacillati</taxon>
        <taxon>Actinomycetota</taxon>
        <taxon>Actinomycetes</taxon>
        <taxon>Pseudonocardiales</taxon>
        <taxon>Pseudonocardiaceae</taxon>
    </lineage>
</organism>
<accession>A0A7Z1AX74</accession>
<dbReference type="Proteomes" id="UP000185696">
    <property type="component" value="Unassembled WGS sequence"/>
</dbReference>
<dbReference type="InterPro" id="IPR036736">
    <property type="entry name" value="ACP-like_sf"/>
</dbReference>